<dbReference type="Proteomes" id="UP000244928">
    <property type="component" value="Chromosome"/>
</dbReference>
<protein>
    <recommendedName>
        <fullName evidence="5">Chemotaxis methyl-accepting receptor HlyB-like 4HB MCP domain-containing protein</fullName>
    </recommendedName>
</protein>
<accession>A0A2S1RCG4</accession>
<gene>
    <name evidence="3" type="ORF">A6035_14080</name>
</gene>
<evidence type="ECO:0000256" key="2">
    <source>
        <dbReference type="SAM" id="Phobius"/>
    </source>
</evidence>
<evidence type="ECO:0000313" key="4">
    <source>
        <dbReference type="Proteomes" id="UP000244928"/>
    </source>
</evidence>
<proteinExistence type="predicted"/>
<evidence type="ECO:0000313" key="3">
    <source>
        <dbReference type="EMBL" id="AWH93996.1"/>
    </source>
</evidence>
<feature type="transmembrane region" description="Helical" evidence="2">
    <location>
        <begin position="261"/>
        <end position="281"/>
    </location>
</feature>
<keyword evidence="2" id="KW-0472">Membrane</keyword>
<dbReference type="EMBL" id="CP015449">
    <property type="protein sequence ID" value="AWH93996.1"/>
    <property type="molecule type" value="Genomic_DNA"/>
</dbReference>
<dbReference type="KEGG" id="dlu:A6035_14080"/>
<feature type="transmembrane region" description="Helical" evidence="2">
    <location>
        <begin position="87"/>
        <end position="105"/>
    </location>
</feature>
<sequence>MRARTLARRGTPGSSDGTRSGSTPTPGSSSGSATGPGPATGGRPVAGGRPGAGGGSGESGTAVQPRHPVRRRAARFWSDVLTTPGRMSVFAVVAILVVLAGGIVASSTITQRQSYHETLLAEVEPVANASQTLYSSLTIADSAANTAFITGGIEPAELRERYLQAIADSSSSIIAAAQGLDRTDTESIDQLAHINAQLATYTGLVETARTNNRVANPVGSAYLASASALMQDTILPAAADLYDRQSTSVGQSDREWSSPPWGSFFLLGLAIAVLVLLQQWLWRLTGRRINPALGVASLLVVATFLLTMIAGFLAANDNAKGLSEGAAPMNELTRQRINAQKVRAQETLNLVRRTDPEGSAAERAAVLGGVRDTLTVYLDDEEETGNDISLDSHGAVTEAIEALDEWMAAQNRADSRYQQGDYQGAIEISSGQDAGDSGAAFDEFDESMQAAIEEARDTLRTRIDNARRTSSSGPDLIIALSTLAAFGVVVGIAPRIREYL</sequence>
<keyword evidence="4" id="KW-1185">Reference proteome</keyword>
<evidence type="ECO:0000256" key="1">
    <source>
        <dbReference type="SAM" id="MobiDB-lite"/>
    </source>
</evidence>
<feature type="compositionally biased region" description="Low complexity" evidence="1">
    <location>
        <begin position="8"/>
        <end position="37"/>
    </location>
</feature>
<feature type="transmembrane region" description="Helical" evidence="2">
    <location>
        <begin position="293"/>
        <end position="315"/>
    </location>
</feature>
<keyword evidence="2" id="KW-0812">Transmembrane</keyword>
<feature type="region of interest" description="Disordered" evidence="1">
    <location>
        <begin position="1"/>
        <end position="67"/>
    </location>
</feature>
<keyword evidence="2" id="KW-1133">Transmembrane helix</keyword>
<feature type="transmembrane region" description="Helical" evidence="2">
    <location>
        <begin position="476"/>
        <end position="496"/>
    </location>
</feature>
<organism evidence="3 4">
    <name type="scientific">Dietzia lutea</name>
    <dbReference type="NCBI Taxonomy" id="546160"/>
    <lineage>
        <taxon>Bacteria</taxon>
        <taxon>Bacillati</taxon>
        <taxon>Actinomycetota</taxon>
        <taxon>Actinomycetes</taxon>
        <taxon>Mycobacteriales</taxon>
        <taxon>Dietziaceae</taxon>
        <taxon>Dietzia</taxon>
    </lineage>
</organism>
<reference evidence="3 4" key="1">
    <citation type="submission" date="2016-04" db="EMBL/GenBank/DDBJ databases">
        <title>Complete genome sequence of Dietzia lutea YIM 80766T, a strain isolated from desert soil in Egypt.</title>
        <authorList>
            <person name="Zhao J."/>
            <person name="Hu B."/>
            <person name="Geng S."/>
            <person name="Nie Y."/>
            <person name="Tang Y."/>
        </authorList>
    </citation>
    <scope>NUCLEOTIDE SEQUENCE [LARGE SCALE GENOMIC DNA]</scope>
    <source>
        <strain evidence="3 4">YIM 80766</strain>
    </source>
</reference>
<feature type="compositionally biased region" description="Gly residues" evidence="1">
    <location>
        <begin position="38"/>
        <end position="58"/>
    </location>
</feature>
<evidence type="ECO:0008006" key="5">
    <source>
        <dbReference type="Google" id="ProtNLM"/>
    </source>
</evidence>
<dbReference type="AlphaFoldDB" id="A0A2S1RCG4"/>
<name>A0A2S1RCG4_9ACTN</name>